<feature type="region of interest" description="Disordered" evidence="1">
    <location>
        <begin position="138"/>
        <end position="165"/>
    </location>
</feature>
<evidence type="ECO:0000256" key="2">
    <source>
        <dbReference type="SAM" id="Phobius"/>
    </source>
</evidence>
<reference evidence="3 4" key="2">
    <citation type="submission" date="2018-03" db="EMBL/GenBank/DDBJ databases">
        <title>The ancient ancestry and fast evolution of plastids.</title>
        <authorList>
            <person name="Moore K.R."/>
            <person name="Magnabosco C."/>
            <person name="Momper L."/>
            <person name="Gold D.A."/>
            <person name="Bosak T."/>
            <person name="Fournier G.P."/>
        </authorList>
    </citation>
    <scope>NUCLEOTIDE SEQUENCE [LARGE SCALE GENOMIC DNA]</scope>
    <source>
        <strain evidence="3 4">ULC007</strain>
    </source>
</reference>
<keyword evidence="4" id="KW-1185">Reference proteome</keyword>
<dbReference type="RefSeq" id="WP_073070376.1">
    <property type="nucleotide sequence ID" value="NZ_MPPI01000007.1"/>
</dbReference>
<feature type="compositionally biased region" description="Polar residues" evidence="1">
    <location>
        <begin position="17"/>
        <end position="28"/>
    </location>
</feature>
<evidence type="ECO:0008006" key="5">
    <source>
        <dbReference type="Google" id="ProtNLM"/>
    </source>
</evidence>
<proteinExistence type="predicted"/>
<feature type="compositionally biased region" description="Low complexity" evidence="1">
    <location>
        <begin position="153"/>
        <end position="165"/>
    </location>
</feature>
<name>A0A2T1DBR2_9CYAN</name>
<keyword evidence="2" id="KW-0472">Membrane</keyword>
<protein>
    <recommendedName>
        <fullName evidence="5">Cell division protein FtsL</fullName>
    </recommendedName>
</protein>
<evidence type="ECO:0000313" key="4">
    <source>
        <dbReference type="Proteomes" id="UP000238634"/>
    </source>
</evidence>
<sequence length="165" mass="17953">MSAALKPSVPSKRNRSRLPSANSASAQRQPVPLRSVNSTAVRRLPSPDAPPRWLRSLIRVQQASLIATFTLAGAVLLVYGWTVYAQQLWGKEYQKLEQLRRSERQMTTNGEILKNKIADQAGRPGTTLVPQTPDSLIFLKPAPARNPPPAASPAPQASPIAPLGY</sequence>
<dbReference type="EMBL" id="PVWG01000022">
    <property type="protein sequence ID" value="PSB17930.1"/>
    <property type="molecule type" value="Genomic_DNA"/>
</dbReference>
<evidence type="ECO:0000313" key="3">
    <source>
        <dbReference type="EMBL" id="PSB17930.1"/>
    </source>
</evidence>
<dbReference type="STRING" id="1920490.GCA_001895925_04256"/>
<feature type="transmembrane region" description="Helical" evidence="2">
    <location>
        <begin position="63"/>
        <end position="85"/>
    </location>
</feature>
<dbReference type="AlphaFoldDB" id="A0A2T1DBR2"/>
<dbReference type="Proteomes" id="UP000238634">
    <property type="component" value="Unassembled WGS sequence"/>
</dbReference>
<organism evidence="3 4">
    <name type="scientific">Phormidesmis priestleyi ULC007</name>
    <dbReference type="NCBI Taxonomy" id="1920490"/>
    <lineage>
        <taxon>Bacteria</taxon>
        <taxon>Bacillati</taxon>
        <taxon>Cyanobacteriota</taxon>
        <taxon>Cyanophyceae</taxon>
        <taxon>Leptolyngbyales</taxon>
        <taxon>Leptolyngbyaceae</taxon>
        <taxon>Phormidesmis</taxon>
    </lineage>
</organism>
<keyword evidence="2" id="KW-0812">Transmembrane</keyword>
<feature type="region of interest" description="Disordered" evidence="1">
    <location>
        <begin position="1"/>
        <end position="47"/>
    </location>
</feature>
<reference evidence="3 4" key="1">
    <citation type="submission" date="2018-02" db="EMBL/GenBank/DDBJ databases">
        <authorList>
            <person name="Cohen D.B."/>
            <person name="Kent A.D."/>
        </authorList>
    </citation>
    <scope>NUCLEOTIDE SEQUENCE [LARGE SCALE GENOMIC DNA]</scope>
    <source>
        <strain evidence="3 4">ULC007</strain>
    </source>
</reference>
<keyword evidence="2" id="KW-1133">Transmembrane helix</keyword>
<accession>A0A2T1DBR2</accession>
<dbReference type="OrthoDB" id="424231at2"/>
<gene>
    <name evidence="3" type="ORF">C7B65_17190</name>
</gene>
<evidence type="ECO:0000256" key="1">
    <source>
        <dbReference type="SAM" id="MobiDB-lite"/>
    </source>
</evidence>
<comment type="caution">
    <text evidence="3">The sequence shown here is derived from an EMBL/GenBank/DDBJ whole genome shotgun (WGS) entry which is preliminary data.</text>
</comment>